<feature type="transmembrane region" description="Helical" evidence="10">
    <location>
        <begin position="852"/>
        <end position="872"/>
    </location>
</feature>
<keyword evidence="2" id="KW-0813">Transport</keyword>
<keyword evidence="8 10" id="KW-0472">Membrane</keyword>
<dbReference type="GO" id="GO:0140359">
    <property type="term" value="F:ABC-type transporter activity"/>
    <property type="evidence" value="ECO:0007669"/>
    <property type="project" value="InterPro"/>
</dbReference>
<feature type="transmembrane region" description="Helical" evidence="10">
    <location>
        <begin position="359"/>
        <end position="385"/>
    </location>
</feature>
<accession>A0A8J2K0D4</accession>
<feature type="transmembrane region" description="Helical" evidence="10">
    <location>
        <begin position="181"/>
        <end position="206"/>
    </location>
</feature>
<evidence type="ECO:0000313" key="14">
    <source>
        <dbReference type="Proteomes" id="UP000708208"/>
    </source>
</evidence>
<evidence type="ECO:0000256" key="2">
    <source>
        <dbReference type="ARBA" id="ARBA00022448"/>
    </source>
</evidence>
<evidence type="ECO:0000256" key="7">
    <source>
        <dbReference type="ARBA" id="ARBA00022989"/>
    </source>
</evidence>
<dbReference type="FunFam" id="1.20.1560.10:FF:000013">
    <property type="entry name" value="ABC transporter C family member 2"/>
    <property type="match status" value="1"/>
</dbReference>
<dbReference type="InterPro" id="IPR011527">
    <property type="entry name" value="ABC1_TM_dom"/>
</dbReference>
<comment type="caution">
    <text evidence="13">The sequence shown here is derived from an EMBL/GenBank/DDBJ whole genome shotgun (WGS) entry which is preliminary data.</text>
</comment>
<dbReference type="InterPro" id="IPR003593">
    <property type="entry name" value="AAA+_ATPase"/>
</dbReference>
<dbReference type="PANTHER" id="PTHR24223">
    <property type="entry name" value="ATP-BINDING CASSETTE SUB-FAMILY C"/>
    <property type="match status" value="1"/>
</dbReference>
<feature type="compositionally biased region" description="Basic and acidic residues" evidence="9">
    <location>
        <begin position="488"/>
        <end position="512"/>
    </location>
</feature>
<keyword evidence="6" id="KW-0067">ATP-binding</keyword>
<feature type="transmembrane region" description="Helical" evidence="10">
    <location>
        <begin position="1043"/>
        <end position="1061"/>
    </location>
</feature>
<evidence type="ECO:0000256" key="5">
    <source>
        <dbReference type="ARBA" id="ARBA00022741"/>
    </source>
</evidence>
<dbReference type="CDD" id="cd18599">
    <property type="entry name" value="ABC_6TM_MRP5_8_9_D2"/>
    <property type="match status" value="1"/>
</dbReference>
<keyword evidence="14" id="KW-1185">Reference proteome</keyword>
<dbReference type="FunFam" id="1.20.1560.10:FF:000012">
    <property type="entry name" value="ATP binding cassette subfamily C member 5"/>
    <property type="match status" value="1"/>
</dbReference>
<evidence type="ECO:0000313" key="13">
    <source>
        <dbReference type="EMBL" id="CAG7725355.1"/>
    </source>
</evidence>
<feature type="domain" description="ABC transmembrane type-1" evidence="12">
    <location>
        <begin position="791"/>
        <end position="1096"/>
    </location>
</feature>
<feature type="transmembrane region" description="Helical" evidence="10">
    <location>
        <begin position="954"/>
        <end position="975"/>
    </location>
</feature>
<dbReference type="InterPro" id="IPR003439">
    <property type="entry name" value="ABC_transporter-like_ATP-bd"/>
</dbReference>
<dbReference type="CDD" id="cd18592">
    <property type="entry name" value="ABC_6TM_MRP5_8_9_D1"/>
    <property type="match status" value="1"/>
</dbReference>
<feature type="domain" description="ABC transporter" evidence="11">
    <location>
        <begin position="500"/>
        <end position="723"/>
    </location>
</feature>
<dbReference type="Proteomes" id="UP000708208">
    <property type="component" value="Unassembled WGS sequence"/>
</dbReference>
<dbReference type="FunFam" id="3.40.50.300:FF:000163">
    <property type="entry name" value="Multidrug resistance-associated protein member 4"/>
    <property type="match status" value="1"/>
</dbReference>
<dbReference type="PANTHER" id="PTHR24223:SF447">
    <property type="entry name" value="MULTIDRUG RESISTANCE-ASSOCIATED PROTEIN 5"/>
    <property type="match status" value="1"/>
</dbReference>
<dbReference type="PROSITE" id="PS50893">
    <property type="entry name" value="ABC_TRANSPORTER_2"/>
    <property type="match status" value="2"/>
</dbReference>
<keyword evidence="5" id="KW-0547">Nucleotide-binding</keyword>
<keyword evidence="4" id="KW-0677">Repeat</keyword>
<dbReference type="GO" id="GO:0016887">
    <property type="term" value="F:ATP hydrolysis activity"/>
    <property type="evidence" value="ECO:0007669"/>
    <property type="project" value="InterPro"/>
</dbReference>
<evidence type="ECO:0000256" key="10">
    <source>
        <dbReference type="SAM" id="Phobius"/>
    </source>
</evidence>
<dbReference type="PROSITE" id="PS50929">
    <property type="entry name" value="ABC_TM1F"/>
    <property type="match status" value="2"/>
</dbReference>
<feature type="transmembrane region" description="Helical" evidence="10">
    <location>
        <begin position="288"/>
        <end position="307"/>
    </location>
</feature>
<evidence type="ECO:0000259" key="12">
    <source>
        <dbReference type="PROSITE" id="PS50929"/>
    </source>
</evidence>
<dbReference type="InterPro" id="IPR050173">
    <property type="entry name" value="ABC_transporter_C-like"/>
</dbReference>
<feature type="domain" description="ABC transmembrane type-1" evidence="12">
    <location>
        <begin position="144"/>
        <end position="423"/>
    </location>
</feature>
<evidence type="ECO:0000256" key="4">
    <source>
        <dbReference type="ARBA" id="ARBA00022737"/>
    </source>
</evidence>
<gene>
    <name evidence="13" type="ORF">AFUS01_LOCUS14317</name>
</gene>
<dbReference type="CDD" id="cd03244">
    <property type="entry name" value="ABCC_MRP_domain2"/>
    <property type="match status" value="1"/>
</dbReference>
<keyword evidence="7 10" id="KW-1133">Transmembrane helix</keyword>
<feature type="region of interest" description="Disordered" evidence="9">
    <location>
        <begin position="488"/>
        <end position="514"/>
    </location>
</feature>
<protein>
    <submittedName>
        <fullName evidence="13">Uncharacterized protein</fullName>
    </submittedName>
</protein>
<organism evidence="13 14">
    <name type="scientific">Allacma fusca</name>
    <dbReference type="NCBI Taxonomy" id="39272"/>
    <lineage>
        <taxon>Eukaryota</taxon>
        <taxon>Metazoa</taxon>
        <taxon>Ecdysozoa</taxon>
        <taxon>Arthropoda</taxon>
        <taxon>Hexapoda</taxon>
        <taxon>Collembola</taxon>
        <taxon>Symphypleona</taxon>
        <taxon>Sminthuridae</taxon>
        <taxon>Allacma</taxon>
    </lineage>
</organism>
<dbReference type="SMART" id="SM00382">
    <property type="entry name" value="AAA"/>
    <property type="match status" value="2"/>
</dbReference>
<feature type="transmembrane region" description="Helical" evidence="10">
    <location>
        <begin position="397"/>
        <end position="418"/>
    </location>
</feature>
<dbReference type="PROSITE" id="PS00211">
    <property type="entry name" value="ABC_TRANSPORTER_1"/>
    <property type="match status" value="1"/>
</dbReference>
<dbReference type="FunFam" id="3.40.50.300:FF:000997">
    <property type="entry name" value="Multidrug resistance-associated protein 1"/>
    <property type="match status" value="1"/>
</dbReference>
<evidence type="ECO:0000256" key="9">
    <source>
        <dbReference type="SAM" id="MobiDB-lite"/>
    </source>
</evidence>
<dbReference type="EMBL" id="CAJVCH010120995">
    <property type="protein sequence ID" value="CAG7725355.1"/>
    <property type="molecule type" value="Genomic_DNA"/>
</dbReference>
<feature type="transmembrane region" description="Helical" evidence="10">
    <location>
        <begin position="143"/>
        <end position="169"/>
    </location>
</feature>
<dbReference type="GO" id="GO:0005524">
    <property type="term" value="F:ATP binding"/>
    <property type="evidence" value="ECO:0007669"/>
    <property type="project" value="UniProtKB-KW"/>
</dbReference>
<feature type="transmembrane region" description="Helical" evidence="10">
    <location>
        <begin position="929"/>
        <end position="948"/>
    </location>
</feature>
<dbReference type="Pfam" id="PF00664">
    <property type="entry name" value="ABC_membrane"/>
    <property type="match status" value="2"/>
</dbReference>
<evidence type="ECO:0000256" key="8">
    <source>
        <dbReference type="ARBA" id="ARBA00023136"/>
    </source>
</evidence>
<dbReference type="InterPro" id="IPR017871">
    <property type="entry name" value="ABC_transporter-like_CS"/>
</dbReference>
<evidence type="ECO:0000259" key="11">
    <source>
        <dbReference type="PROSITE" id="PS50893"/>
    </source>
</evidence>
<evidence type="ECO:0000256" key="1">
    <source>
        <dbReference type="ARBA" id="ARBA00004141"/>
    </source>
</evidence>
<evidence type="ECO:0000256" key="6">
    <source>
        <dbReference type="ARBA" id="ARBA00022840"/>
    </source>
</evidence>
<comment type="subcellular location">
    <subcellularLocation>
        <location evidence="1">Membrane</location>
        <topology evidence="1">Multi-pass membrane protein</topology>
    </subcellularLocation>
</comment>
<proteinExistence type="predicted"/>
<dbReference type="GO" id="GO:0016020">
    <property type="term" value="C:membrane"/>
    <property type="evidence" value="ECO:0007669"/>
    <property type="project" value="UniProtKB-SubCell"/>
</dbReference>
<sequence>MPSFKRVFPEPCLISGLMNSGTSERLPTNNGQKKIDEETSRWEKYKPALKTLLPYRFTTSTPAVIPSSQSGLFSYVTIAWLTSLMWKALRSGLTKDDLWELHDNDKAERNARRLNRLWEQEKIRKGRDASFFRCVWQFGKTRFFVCIFLMLFTVIFQFLVPAWILNWILNYIEDFSQPIEIGIILAMLILITQIIRSLSFCGLWMIGIHTGLRLEGAMQFMTYEKLLRLRTGGDGVLAKAVTFCTNDQERIFECVSGGVLVIAAPAMFTLSIIYTTIVIGPWALLGNAVVFLFYPIMGGVAAGVASIRRKTVKKTNARVGLMTEILNSIRLIKMYGWEDSFAEKIAEYRASEEKELRKAAFLQSMTVTMTPMINIVASIAVFLGYSLNGNDLTAAKAWSIFSVFAAMQFTVGTLPFAVRSISEASVCFRNFQKYLDLPEYENVRTDNLQCDHDSVIVIKRGEFVWENTINAIAENTVETRKRKTSRRVKYDKAENDKQSAENDALAEVKEPEDPPPCLSGVNIEIKRGKLIGISGLTGSGKSSLLSAILGDVKKIKGDVLIRGSLAIVSQQAWIYSDTFQDNILFGSPMTEKKYDNVLEVCCLKEDLALLPDGDKTVIGNRGVTLSGGQKQRLNLARAVYSDRSIYLLDDPLSAVDSVVGKSLFQKCIKEYLRDKTILLVTHNVELLEQCDEVLFMKDGIVTEKGTHGELIKMRKDYYNLSLYAHNREETFTKDNDSPVKEQRQVEKKVIIPENTNAKLDYDKDEDVEFKDSGLKSYLHFINAGGGYLVVIVVFILFLLFGLIRIFTSVWIRHWIDAGDGRYEERKENATLNNETITSDHDLQGSVSDNPDIAMYQLVLGGSVLVAYFVGVLKGLASTRFVLRGASSLHNQMFLRIMKCPLAFFDNSPVGRIMNRFSKDMDELDARMPFFFEFVFQALIYIFSTIVVICSIFPYLSVAMIVIFAVMILLGAWLNIGVRQTKKLDNVLKSPVVGHLQSSMGGLSIIRTYNRQAVFQQRFTDHVNKHLSAEAVFRIANRWFTIRMDIVGLVAIFSTVLFGILMRGNISPAAVGFAFASIYSVCTFMPFVMRMMSELNARFTSVERILDYGLTLHVESEPMNPADLKELWPSAGEIVIDDVVLRYRPDLPAALDHVSLHVRAGEKVGIVGRTGAGKSSIMSALLRLSDIESGSIIIDKINTAELPRKTLRQEIAVIPQDPILFQGSVRYNLDPFDKYSDESLWDALEQSNLKNKISKLKKNLLSSVDAEGENFSVGEKQLICLTRAILRKNKILLLDEATASVDVETDALIQASIRTTFSKCTVLTIAHRLNTIANYDRVAVMSDGKVEEFDTPENLMTNKKSIFYSMMKASGITRLEQLRPNHESVSHPVS</sequence>
<feature type="transmembrane region" description="Helical" evidence="10">
    <location>
        <begin position="1067"/>
        <end position="1088"/>
    </location>
</feature>
<name>A0A8J2K0D4_9HEXA</name>
<feature type="transmembrane region" description="Helical" evidence="10">
    <location>
        <begin position="785"/>
        <end position="806"/>
    </location>
</feature>
<dbReference type="OrthoDB" id="6500128at2759"/>
<keyword evidence="3 10" id="KW-0812">Transmembrane</keyword>
<feature type="domain" description="ABC transporter" evidence="11">
    <location>
        <begin position="1133"/>
        <end position="1367"/>
    </location>
</feature>
<feature type="transmembrane region" description="Helical" evidence="10">
    <location>
        <begin position="259"/>
        <end position="282"/>
    </location>
</feature>
<reference evidence="13" key="1">
    <citation type="submission" date="2021-06" db="EMBL/GenBank/DDBJ databases">
        <authorList>
            <person name="Hodson N. C."/>
            <person name="Mongue J. A."/>
            <person name="Jaron S. K."/>
        </authorList>
    </citation>
    <scope>NUCLEOTIDE SEQUENCE</scope>
</reference>
<evidence type="ECO:0000256" key="3">
    <source>
        <dbReference type="ARBA" id="ARBA00022692"/>
    </source>
</evidence>
<dbReference type="Pfam" id="PF00005">
    <property type="entry name" value="ABC_tran"/>
    <property type="match status" value="2"/>
</dbReference>
<dbReference type="CDD" id="cd03250">
    <property type="entry name" value="ABCC_MRP_domain1"/>
    <property type="match status" value="1"/>
</dbReference>